<reference evidence="5" key="1">
    <citation type="journal article" date="2023" name="Mol. Phylogenet. Evol.">
        <title>Genome-scale phylogeny and comparative genomics of the fungal order Sordariales.</title>
        <authorList>
            <person name="Hensen N."/>
            <person name="Bonometti L."/>
            <person name="Westerberg I."/>
            <person name="Brannstrom I.O."/>
            <person name="Guillou S."/>
            <person name="Cros-Aarteil S."/>
            <person name="Calhoun S."/>
            <person name="Haridas S."/>
            <person name="Kuo A."/>
            <person name="Mondo S."/>
            <person name="Pangilinan J."/>
            <person name="Riley R."/>
            <person name="LaButti K."/>
            <person name="Andreopoulos B."/>
            <person name="Lipzen A."/>
            <person name="Chen C."/>
            <person name="Yan M."/>
            <person name="Daum C."/>
            <person name="Ng V."/>
            <person name="Clum A."/>
            <person name="Steindorff A."/>
            <person name="Ohm R.A."/>
            <person name="Martin F."/>
            <person name="Silar P."/>
            <person name="Natvig D.O."/>
            <person name="Lalanne C."/>
            <person name="Gautier V."/>
            <person name="Ament-Velasquez S.L."/>
            <person name="Kruys A."/>
            <person name="Hutchinson M.I."/>
            <person name="Powell A.J."/>
            <person name="Barry K."/>
            <person name="Miller A.N."/>
            <person name="Grigoriev I.V."/>
            <person name="Debuchy R."/>
            <person name="Gladieux P."/>
            <person name="Hiltunen Thoren M."/>
            <person name="Johannesson H."/>
        </authorList>
    </citation>
    <scope>NUCLEOTIDE SEQUENCE</scope>
    <source>
        <strain evidence="5">PSN309</strain>
    </source>
</reference>
<dbReference type="EMBL" id="MU864461">
    <property type="protein sequence ID" value="KAK4185109.1"/>
    <property type="molecule type" value="Genomic_DNA"/>
</dbReference>
<evidence type="ECO:0000256" key="2">
    <source>
        <dbReference type="ARBA" id="ARBA00023242"/>
    </source>
</evidence>
<feature type="domain" description="Zn(2)-C6 fungal-type" evidence="4">
    <location>
        <begin position="57"/>
        <end position="86"/>
    </location>
</feature>
<keyword evidence="2" id="KW-0539">Nucleus</keyword>
<dbReference type="InterPro" id="IPR050797">
    <property type="entry name" value="Carb_Metab_Trans_Reg"/>
</dbReference>
<evidence type="ECO:0000256" key="3">
    <source>
        <dbReference type="SAM" id="MobiDB-lite"/>
    </source>
</evidence>
<dbReference type="InterPro" id="IPR001138">
    <property type="entry name" value="Zn2Cys6_DnaBD"/>
</dbReference>
<feature type="compositionally biased region" description="Basic and acidic residues" evidence="3">
    <location>
        <begin position="647"/>
        <end position="667"/>
    </location>
</feature>
<dbReference type="GO" id="GO:0003677">
    <property type="term" value="F:DNA binding"/>
    <property type="evidence" value="ECO:0007669"/>
    <property type="project" value="InterPro"/>
</dbReference>
<organism evidence="5 6">
    <name type="scientific">Podospora australis</name>
    <dbReference type="NCBI Taxonomy" id="1536484"/>
    <lineage>
        <taxon>Eukaryota</taxon>
        <taxon>Fungi</taxon>
        <taxon>Dikarya</taxon>
        <taxon>Ascomycota</taxon>
        <taxon>Pezizomycotina</taxon>
        <taxon>Sordariomycetes</taxon>
        <taxon>Sordariomycetidae</taxon>
        <taxon>Sordariales</taxon>
        <taxon>Podosporaceae</taxon>
        <taxon>Podospora</taxon>
    </lineage>
</organism>
<feature type="compositionally biased region" description="Basic and acidic residues" evidence="3">
    <location>
        <begin position="1"/>
        <end position="10"/>
    </location>
</feature>
<dbReference type="AlphaFoldDB" id="A0AAN7AFV7"/>
<name>A0AAN7AFV7_9PEZI</name>
<dbReference type="PROSITE" id="PS50048">
    <property type="entry name" value="ZN2_CY6_FUNGAL_2"/>
    <property type="match status" value="1"/>
</dbReference>
<feature type="region of interest" description="Disordered" evidence="3">
    <location>
        <begin position="1"/>
        <end position="57"/>
    </location>
</feature>
<dbReference type="CDD" id="cd12148">
    <property type="entry name" value="fungal_TF_MHR"/>
    <property type="match status" value="1"/>
</dbReference>
<dbReference type="InterPro" id="IPR036864">
    <property type="entry name" value="Zn2-C6_fun-type_DNA-bd_sf"/>
</dbReference>
<dbReference type="SUPFAM" id="SSF57701">
    <property type="entry name" value="Zn2/Cys6 DNA-binding domain"/>
    <property type="match status" value="1"/>
</dbReference>
<dbReference type="Pfam" id="PF04082">
    <property type="entry name" value="Fungal_trans"/>
    <property type="match status" value="1"/>
</dbReference>
<evidence type="ECO:0000256" key="1">
    <source>
        <dbReference type="ARBA" id="ARBA00022723"/>
    </source>
</evidence>
<comment type="caution">
    <text evidence="5">The sequence shown here is derived from an EMBL/GenBank/DDBJ whole genome shotgun (WGS) entry which is preliminary data.</text>
</comment>
<dbReference type="PANTHER" id="PTHR31668">
    <property type="entry name" value="GLUCOSE TRANSPORT TRANSCRIPTION REGULATOR RGT1-RELATED-RELATED"/>
    <property type="match status" value="1"/>
</dbReference>
<dbReference type="InterPro" id="IPR007219">
    <property type="entry name" value="XnlR_reg_dom"/>
</dbReference>
<dbReference type="Gene3D" id="4.10.240.10">
    <property type="entry name" value="Zn(2)-C6 fungal-type DNA-binding domain"/>
    <property type="match status" value="1"/>
</dbReference>
<dbReference type="PANTHER" id="PTHR31668:SF29">
    <property type="entry name" value="ZN(2)-C6 FUNGAL-TYPE DOMAIN-CONTAINING PROTEIN"/>
    <property type="match status" value="1"/>
</dbReference>
<dbReference type="GO" id="GO:0008270">
    <property type="term" value="F:zinc ion binding"/>
    <property type="evidence" value="ECO:0007669"/>
    <property type="project" value="InterPro"/>
</dbReference>
<feature type="region of interest" description="Disordered" evidence="3">
    <location>
        <begin position="647"/>
        <end position="685"/>
    </location>
</feature>
<dbReference type="GO" id="GO:0000981">
    <property type="term" value="F:DNA-binding transcription factor activity, RNA polymerase II-specific"/>
    <property type="evidence" value="ECO:0007669"/>
    <property type="project" value="InterPro"/>
</dbReference>
<keyword evidence="6" id="KW-1185">Reference proteome</keyword>
<evidence type="ECO:0000259" key="4">
    <source>
        <dbReference type="PROSITE" id="PS50048"/>
    </source>
</evidence>
<reference evidence="5" key="2">
    <citation type="submission" date="2023-05" db="EMBL/GenBank/DDBJ databases">
        <authorList>
            <consortium name="Lawrence Berkeley National Laboratory"/>
            <person name="Steindorff A."/>
            <person name="Hensen N."/>
            <person name="Bonometti L."/>
            <person name="Westerberg I."/>
            <person name="Brannstrom I.O."/>
            <person name="Guillou S."/>
            <person name="Cros-Aarteil S."/>
            <person name="Calhoun S."/>
            <person name="Haridas S."/>
            <person name="Kuo A."/>
            <person name="Mondo S."/>
            <person name="Pangilinan J."/>
            <person name="Riley R."/>
            <person name="Labutti K."/>
            <person name="Andreopoulos B."/>
            <person name="Lipzen A."/>
            <person name="Chen C."/>
            <person name="Yanf M."/>
            <person name="Daum C."/>
            <person name="Ng V."/>
            <person name="Clum A."/>
            <person name="Ohm R."/>
            <person name="Martin F."/>
            <person name="Silar P."/>
            <person name="Natvig D."/>
            <person name="Lalanne C."/>
            <person name="Gautier V."/>
            <person name="Ament-Velasquez S.L."/>
            <person name="Kruys A."/>
            <person name="Hutchinson M.I."/>
            <person name="Powell A.J."/>
            <person name="Barry K."/>
            <person name="Miller A.N."/>
            <person name="Grigoriev I.V."/>
            <person name="Debuchy R."/>
            <person name="Gladieux P."/>
            <person name="Thoren M.H."/>
            <person name="Johannesson H."/>
        </authorList>
    </citation>
    <scope>NUCLEOTIDE SEQUENCE</scope>
    <source>
        <strain evidence="5">PSN309</strain>
    </source>
</reference>
<dbReference type="GO" id="GO:0006351">
    <property type="term" value="P:DNA-templated transcription"/>
    <property type="evidence" value="ECO:0007669"/>
    <property type="project" value="InterPro"/>
</dbReference>
<dbReference type="CDD" id="cd00067">
    <property type="entry name" value="GAL4"/>
    <property type="match status" value="1"/>
</dbReference>
<accession>A0AAN7AFV7</accession>
<protein>
    <recommendedName>
        <fullName evidence="4">Zn(2)-C6 fungal-type domain-containing protein</fullName>
    </recommendedName>
</protein>
<keyword evidence="1" id="KW-0479">Metal-binding</keyword>
<evidence type="ECO:0000313" key="6">
    <source>
        <dbReference type="Proteomes" id="UP001302126"/>
    </source>
</evidence>
<feature type="compositionally biased region" description="Polar residues" evidence="3">
    <location>
        <begin position="147"/>
        <end position="161"/>
    </location>
</feature>
<feature type="region of interest" description="Disordered" evidence="3">
    <location>
        <begin position="110"/>
        <end position="165"/>
    </location>
</feature>
<evidence type="ECO:0000313" key="5">
    <source>
        <dbReference type="EMBL" id="KAK4185109.1"/>
    </source>
</evidence>
<dbReference type="SMART" id="SM00906">
    <property type="entry name" value="Fungal_trans"/>
    <property type="match status" value="1"/>
</dbReference>
<dbReference type="Proteomes" id="UP001302126">
    <property type="component" value="Unassembled WGS sequence"/>
</dbReference>
<proteinExistence type="predicted"/>
<dbReference type="Pfam" id="PF00172">
    <property type="entry name" value="Zn_clus"/>
    <property type="match status" value="1"/>
</dbReference>
<gene>
    <name evidence="5" type="ORF">QBC35DRAFT_517138</name>
</gene>
<feature type="compositionally biased region" description="Low complexity" evidence="3">
    <location>
        <begin position="135"/>
        <end position="146"/>
    </location>
</feature>
<feature type="compositionally biased region" description="Low complexity" evidence="3">
    <location>
        <begin position="34"/>
        <end position="45"/>
    </location>
</feature>
<sequence length="714" mass="79772">MNVKEEEHHTIVGPPAKRRASWGLLSGKPPTPANGSNNNSNTNGNLHRGASNANRPVCDNCRTRRIRCDYTYPCRQCINAALTCKRDQVPRKRGPKPGHGRVLDKIRSQYGSEDGHHPQNGVIGAGGRQQRDGSTETQMRTTPTTTGSDSNATSSRTSTAPGSPEIMATVPPLAQQANEYAHNLPTPRPEQVQYRPTTKSYMHLIPLCVDLYFLHIYPIMPLIHLPTIRALLARSESWTPADQTFMYALSALTSLHMSSKHIPIPESSQPDSWEKAGRFFLEEALASRKTYDFVSELKLSEVISSFWLSTSHFEIGQSVKSWFYLREAVTLAIEMGLDDEARYRSDGHDEEGKSEAERIEGVQRRRVFWQLFVTERSYAILRNKPIAFTRRTPRLPTTRWAEYESADVHSGFLQLISSYVPLDESFVSAWNDSSSNPDTNAVSGQTYLSLQKRLETPPSFLRSSFSQQQDEEGQERKHTPTEIQKADLLITQQWLRLITWQSSFRRGLLSSTSNEESMSFTFPLSIAHRTASILQSLPASAVEVHGMGIFEKIFEIGNWWLNVLEVMPPGQKAKRASTGLGGAIKTDPLELFVKTLSGSENSRKKFAERLVMFAGVGGGLGQKPDGLLLSANPQGGFEQDRTRMALGHERSQNSERENLTDEERAVKLESVSPPQGKKSDTTTAATTTHLVKRPDAQSYSGIFVVWVQLSRGII</sequence>
<dbReference type="SMART" id="SM00066">
    <property type="entry name" value="GAL4"/>
    <property type="match status" value="1"/>
</dbReference>